<evidence type="ECO:0000313" key="4">
    <source>
        <dbReference type="Proteomes" id="UP000706333"/>
    </source>
</evidence>
<reference evidence="3" key="1">
    <citation type="submission" date="2017-05" db="EMBL/GenBank/DDBJ databases">
        <authorList>
            <person name="Imhoff J.F."/>
            <person name="Rahn T."/>
            <person name="Kuenzel S."/>
            <person name="Neulinger S.C."/>
        </authorList>
    </citation>
    <scope>NUCLEOTIDE SEQUENCE</scope>
    <source>
        <strain evidence="3">LMG 28126</strain>
    </source>
</reference>
<evidence type="ECO:0000259" key="2">
    <source>
        <dbReference type="Pfam" id="PF13649"/>
    </source>
</evidence>
<evidence type="ECO:0000256" key="1">
    <source>
        <dbReference type="ARBA" id="ARBA00022679"/>
    </source>
</evidence>
<dbReference type="InterPro" id="IPR029063">
    <property type="entry name" value="SAM-dependent_MTases_sf"/>
</dbReference>
<dbReference type="SUPFAM" id="SSF53335">
    <property type="entry name" value="S-adenosyl-L-methionine-dependent methyltransferases"/>
    <property type="match status" value="1"/>
</dbReference>
<dbReference type="InterPro" id="IPR041698">
    <property type="entry name" value="Methyltransf_25"/>
</dbReference>
<dbReference type="EMBL" id="NHSD01000108">
    <property type="protein sequence ID" value="MBK5926199.1"/>
    <property type="molecule type" value="Genomic_DNA"/>
</dbReference>
<protein>
    <submittedName>
        <fullName evidence="3">SAM-dependent methyltransferase</fullName>
    </submittedName>
</protein>
<name>A0A934TIB0_9RHOB</name>
<dbReference type="RefSeq" id="WP_201155786.1">
    <property type="nucleotide sequence ID" value="NZ_NHSD01000108.1"/>
</dbReference>
<accession>A0A934TIB0</accession>
<keyword evidence="4" id="KW-1185">Reference proteome</keyword>
<keyword evidence="1" id="KW-0808">Transferase</keyword>
<proteinExistence type="predicted"/>
<dbReference type="Proteomes" id="UP000706333">
    <property type="component" value="Unassembled WGS sequence"/>
</dbReference>
<organism evidence="3 4">
    <name type="scientific">Rhodobaculum claviforme</name>
    <dbReference type="NCBI Taxonomy" id="1549854"/>
    <lineage>
        <taxon>Bacteria</taxon>
        <taxon>Pseudomonadati</taxon>
        <taxon>Pseudomonadota</taxon>
        <taxon>Alphaproteobacteria</taxon>
        <taxon>Rhodobacterales</taxon>
        <taxon>Paracoccaceae</taxon>
        <taxon>Rhodobaculum</taxon>
    </lineage>
</organism>
<reference evidence="3" key="2">
    <citation type="journal article" date="2020" name="Microorganisms">
        <title>Osmotic Adaptation and Compatible Solute Biosynthesis of Phototrophic Bacteria as Revealed from Genome Analyses.</title>
        <authorList>
            <person name="Imhoff J.F."/>
            <person name="Rahn T."/>
            <person name="Kunzel S."/>
            <person name="Keller A."/>
            <person name="Neulinger S.C."/>
        </authorList>
    </citation>
    <scope>NUCLEOTIDE SEQUENCE</scope>
    <source>
        <strain evidence="3">LMG 28126</strain>
    </source>
</reference>
<dbReference type="Pfam" id="PF13649">
    <property type="entry name" value="Methyltransf_25"/>
    <property type="match status" value="1"/>
</dbReference>
<dbReference type="Gene3D" id="3.40.50.150">
    <property type="entry name" value="Vaccinia Virus protein VP39"/>
    <property type="match status" value="1"/>
</dbReference>
<sequence length="202" mass="21280">MAATAWDARYGAPGYLFGTEPAAFLRRHGGRLAPGARVLSVADGEGRNAVWLARQGHAVTAFDASSVALDKARLLAAEAGVTVAFHHAGVEDWDWRPAAFDAVVAVFVQFAPPPLRARMFEGMARTLRPGGLLLLHGYAPRQIGYGTGGPGAVENLYTLPMLCDAFAGWQVPHAADHDADLAEGTGHAGRSALVDFVALKPV</sequence>
<feature type="domain" description="Methyltransferase" evidence="2">
    <location>
        <begin position="38"/>
        <end position="131"/>
    </location>
</feature>
<dbReference type="GO" id="GO:0008168">
    <property type="term" value="F:methyltransferase activity"/>
    <property type="evidence" value="ECO:0007669"/>
    <property type="project" value="UniProtKB-KW"/>
</dbReference>
<keyword evidence="3" id="KW-0489">Methyltransferase</keyword>
<comment type="caution">
    <text evidence="3">The sequence shown here is derived from an EMBL/GenBank/DDBJ whole genome shotgun (WGS) entry which is preliminary data.</text>
</comment>
<dbReference type="PANTHER" id="PTHR43861:SF3">
    <property type="entry name" value="PUTATIVE (AFU_ORTHOLOGUE AFUA_2G14390)-RELATED"/>
    <property type="match status" value="1"/>
</dbReference>
<evidence type="ECO:0000313" key="3">
    <source>
        <dbReference type="EMBL" id="MBK5926199.1"/>
    </source>
</evidence>
<gene>
    <name evidence="3" type="ORF">CCR87_02330</name>
</gene>
<dbReference type="CDD" id="cd02440">
    <property type="entry name" value="AdoMet_MTases"/>
    <property type="match status" value="1"/>
</dbReference>
<dbReference type="PANTHER" id="PTHR43861">
    <property type="entry name" value="TRANS-ACONITATE 2-METHYLTRANSFERASE-RELATED"/>
    <property type="match status" value="1"/>
</dbReference>
<dbReference type="GO" id="GO:0032259">
    <property type="term" value="P:methylation"/>
    <property type="evidence" value="ECO:0007669"/>
    <property type="project" value="UniProtKB-KW"/>
</dbReference>
<dbReference type="AlphaFoldDB" id="A0A934TIB0"/>